<name>A0A2Z4JB68_9ACTN</name>
<evidence type="ECO:0000313" key="2">
    <source>
        <dbReference type="Proteomes" id="UP000249616"/>
    </source>
</evidence>
<keyword evidence="2" id="KW-1185">Reference proteome</keyword>
<dbReference type="Proteomes" id="UP000249616">
    <property type="component" value="Chromosome"/>
</dbReference>
<dbReference type="EMBL" id="CP030073">
    <property type="protein sequence ID" value="AWW42220.1"/>
    <property type="molecule type" value="Genomic_DNA"/>
</dbReference>
<reference evidence="1 2" key="1">
    <citation type="journal article" date="2019" name="Int. J. Syst. Evol. Microbiol.">
        <title>Streptomyces cadmiisoli sp. nov., a novel actinomycete isolated from cadmium-contaminated soil.</title>
        <authorList>
            <person name="Li K."/>
            <person name="Tang X."/>
            <person name="Zhao J."/>
            <person name="Guo Y."/>
            <person name="Tang Y."/>
            <person name="Gao J."/>
        </authorList>
    </citation>
    <scope>NUCLEOTIDE SEQUENCE [LARGE SCALE GENOMIC DNA]</scope>
    <source>
        <strain evidence="1 2">ZFG47</strain>
    </source>
</reference>
<dbReference type="KEGG" id="scad:DN051_03085"/>
<evidence type="ECO:0000313" key="1">
    <source>
        <dbReference type="EMBL" id="AWW42220.1"/>
    </source>
</evidence>
<accession>A0A2Z4JB68</accession>
<dbReference type="AlphaFoldDB" id="A0A2Z4JB68"/>
<protein>
    <submittedName>
        <fullName evidence="1">Uncharacterized protein</fullName>
    </submittedName>
</protein>
<sequence>MVAASAPAQTAWLKKYDVLTDEIALDFDHGFSMAEHLVEEGLLSLDSLPDLQLIDSIFDEMTRDESSDRWTIAALIDDAGWGQARELAQQVLARERADGMPPPDICVIR</sequence>
<gene>
    <name evidence="1" type="ORF">DN051_03085</name>
</gene>
<organism evidence="1 2">
    <name type="scientific">Streptomyces cadmiisoli</name>
    <dbReference type="NCBI Taxonomy" id="2184053"/>
    <lineage>
        <taxon>Bacteria</taxon>
        <taxon>Bacillati</taxon>
        <taxon>Actinomycetota</taxon>
        <taxon>Actinomycetes</taxon>
        <taxon>Kitasatosporales</taxon>
        <taxon>Streptomycetaceae</taxon>
        <taxon>Streptomyces</taxon>
        <taxon>Streptomyces aurantiacus group</taxon>
    </lineage>
</organism>
<proteinExistence type="predicted"/>